<dbReference type="RefSeq" id="WP_004163169.1">
    <property type="nucleotide sequence ID" value="NZ_HE973742.1"/>
</dbReference>
<dbReference type="GO" id="GO:0009036">
    <property type="term" value="F:type II site-specific deoxyribonuclease activity"/>
    <property type="evidence" value="ECO:0007669"/>
    <property type="project" value="UniProtKB-EC"/>
</dbReference>
<comment type="caution">
    <text evidence="1">The sequence shown here is derived from an EMBL/GenBank/DDBJ whole genome shotgun (WGS) entry which is preliminary data.</text>
</comment>
<keyword evidence="1" id="KW-0378">Hydrolase</keyword>
<protein>
    <submittedName>
        <fullName evidence="1">Type-2 restriction enzyme EcoRI</fullName>
        <ecNumber evidence="1">3.1.21.4</ecNumber>
    </submittedName>
</protein>
<dbReference type="Gene3D" id="3.40.580.10">
    <property type="entry name" value="Eco RI Endonuclease, subunit A"/>
    <property type="match status" value="1"/>
</dbReference>
<dbReference type="HOGENOM" id="CLU_085321_1_1_3"/>
<gene>
    <name evidence="1" type="ORF">MICAH_1160002</name>
</gene>
<dbReference type="GO" id="GO:0000287">
    <property type="term" value="F:magnesium ion binding"/>
    <property type="evidence" value="ECO:0007669"/>
    <property type="project" value="InterPro"/>
</dbReference>
<dbReference type="AlphaFoldDB" id="I4HH09"/>
<dbReference type="EMBL" id="CAIO01000020">
    <property type="protein sequence ID" value="CCI21333.1"/>
    <property type="molecule type" value="Genomic_DNA"/>
</dbReference>
<dbReference type="InterPro" id="IPR004221">
    <property type="entry name" value="Restrct_endonuc_II_EcoRI"/>
</dbReference>
<dbReference type="Proteomes" id="UP000004775">
    <property type="component" value="Unassembled WGS sequence"/>
</dbReference>
<reference evidence="1 2" key="1">
    <citation type="submission" date="2012-04" db="EMBL/GenBank/DDBJ databases">
        <authorList>
            <person name="Genoscope - CEA"/>
        </authorList>
    </citation>
    <scope>NUCLEOTIDE SEQUENCE [LARGE SCALE GENOMIC DNA]</scope>
    <source>
        <strain evidence="1 2">9809</strain>
    </source>
</reference>
<dbReference type="InterPro" id="IPR011336">
    <property type="entry name" value="Restrct_endonuc_II_EcoRI/MunI"/>
</dbReference>
<organism evidence="1 2">
    <name type="scientific">Microcystis aeruginosa PCC 9809</name>
    <dbReference type="NCBI Taxonomy" id="1160285"/>
    <lineage>
        <taxon>Bacteria</taxon>
        <taxon>Bacillati</taxon>
        <taxon>Cyanobacteriota</taxon>
        <taxon>Cyanophyceae</taxon>
        <taxon>Oscillatoriophycideae</taxon>
        <taxon>Chroococcales</taxon>
        <taxon>Microcystaceae</taxon>
        <taxon>Microcystis</taxon>
    </lineage>
</organism>
<dbReference type="InterPro" id="IPR011335">
    <property type="entry name" value="Restrct_endonuc-II-like"/>
</dbReference>
<proteinExistence type="predicted"/>
<dbReference type="Pfam" id="PF02963">
    <property type="entry name" value="EcoRI"/>
    <property type="match status" value="1"/>
</dbReference>
<evidence type="ECO:0000313" key="2">
    <source>
        <dbReference type="Proteomes" id="UP000004775"/>
    </source>
</evidence>
<dbReference type="GO" id="GO:0003677">
    <property type="term" value="F:DNA binding"/>
    <property type="evidence" value="ECO:0007669"/>
    <property type="project" value="InterPro"/>
</dbReference>
<dbReference type="GO" id="GO:0009307">
    <property type="term" value="P:DNA restriction-modification system"/>
    <property type="evidence" value="ECO:0007669"/>
    <property type="project" value="InterPro"/>
</dbReference>
<name>I4HH09_MICAE</name>
<dbReference type="EC" id="3.1.21.4" evidence="1"/>
<evidence type="ECO:0000313" key="1">
    <source>
        <dbReference type="EMBL" id="CCI21333.1"/>
    </source>
</evidence>
<dbReference type="SUPFAM" id="SSF52980">
    <property type="entry name" value="Restriction endonuclease-like"/>
    <property type="match status" value="1"/>
</dbReference>
<sequence length="114" mass="13221">MYYFWKAQIFLTETISIKRPDGRVVTLEYNSGTLNRLDRLTSANYGMPINTNLCKNKFVKHKDKTIMLQATSIYTQGNGEKWDVKKMFDIMLEISKTSLKVLGSEIFNQITKSK</sequence>
<accession>I4HH09</accession>